<dbReference type="AlphaFoldDB" id="A0A158I009"/>
<gene>
    <name evidence="1" type="ORF">AWB65_04011</name>
</gene>
<comment type="caution">
    <text evidence="1">The sequence shown here is derived from an EMBL/GenBank/DDBJ whole genome shotgun (WGS) entry which is preliminary data.</text>
</comment>
<name>A0A158I009_9BURK</name>
<dbReference type="EMBL" id="FCNW02000023">
    <property type="protein sequence ID" value="SAL49777.1"/>
    <property type="molecule type" value="Genomic_DNA"/>
</dbReference>
<protein>
    <submittedName>
        <fullName evidence="1">Uncharacterized protein</fullName>
    </submittedName>
</protein>
<keyword evidence="2" id="KW-1185">Reference proteome</keyword>
<sequence length="33" mass="3688">MITRGEIVYRFKTPTPECPNSNADTFMEVLIGG</sequence>
<evidence type="ECO:0000313" key="1">
    <source>
        <dbReference type="EMBL" id="SAL49777.1"/>
    </source>
</evidence>
<reference evidence="1" key="1">
    <citation type="submission" date="2016-01" db="EMBL/GenBank/DDBJ databases">
        <authorList>
            <person name="Peeters C."/>
        </authorList>
    </citation>
    <scope>NUCLEOTIDE SEQUENCE [LARGE SCALE GENOMIC DNA]</scope>
    <source>
        <strain evidence="1">LMG 22934</strain>
    </source>
</reference>
<proteinExistence type="predicted"/>
<accession>A0A158I009</accession>
<evidence type="ECO:0000313" key="2">
    <source>
        <dbReference type="Proteomes" id="UP000054977"/>
    </source>
</evidence>
<dbReference type="Proteomes" id="UP000054977">
    <property type="component" value="Unassembled WGS sequence"/>
</dbReference>
<organism evidence="1 2">
    <name type="scientific">Caballeronia humi</name>
    <dbReference type="NCBI Taxonomy" id="326474"/>
    <lineage>
        <taxon>Bacteria</taxon>
        <taxon>Pseudomonadati</taxon>
        <taxon>Pseudomonadota</taxon>
        <taxon>Betaproteobacteria</taxon>
        <taxon>Burkholderiales</taxon>
        <taxon>Burkholderiaceae</taxon>
        <taxon>Caballeronia</taxon>
    </lineage>
</organism>